<dbReference type="STRING" id="34508.A0A4U5M0K9"/>
<protein>
    <recommendedName>
        <fullName evidence="1">C-type lectin domain-containing protein</fullName>
    </recommendedName>
</protein>
<name>A0A4U5M0K9_STECR</name>
<dbReference type="Pfam" id="PF00059">
    <property type="entry name" value="Lectin_C"/>
    <property type="match status" value="1"/>
</dbReference>
<dbReference type="PANTHER" id="PTHR22803">
    <property type="entry name" value="MANNOSE, PHOSPHOLIPASE, LECTIN RECEPTOR RELATED"/>
    <property type="match status" value="1"/>
</dbReference>
<dbReference type="AlphaFoldDB" id="A0A4U5M0K9"/>
<accession>A0A4U5M0K9</accession>
<reference evidence="2 3" key="2">
    <citation type="journal article" date="2019" name="G3 (Bethesda)">
        <title>Hybrid Assembly of the Genome of the Entomopathogenic Nematode Steinernema carpocapsae Identifies the X-Chromosome.</title>
        <authorList>
            <person name="Serra L."/>
            <person name="Macchietto M."/>
            <person name="Macias-Munoz A."/>
            <person name="McGill C.J."/>
            <person name="Rodriguez I.M."/>
            <person name="Rodriguez B."/>
            <person name="Murad R."/>
            <person name="Mortazavi A."/>
        </authorList>
    </citation>
    <scope>NUCLEOTIDE SEQUENCE [LARGE SCALE GENOMIC DNA]</scope>
    <source>
        <strain evidence="2 3">ALL</strain>
    </source>
</reference>
<evidence type="ECO:0000259" key="1">
    <source>
        <dbReference type="PROSITE" id="PS50041"/>
    </source>
</evidence>
<dbReference type="PROSITE" id="PS50041">
    <property type="entry name" value="C_TYPE_LECTIN_2"/>
    <property type="match status" value="1"/>
</dbReference>
<proteinExistence type="predicted"/>
<sequence length="118" mass="12843">MRALSTLPTGPLANLSNFLNFSILATSCPTAAVCCDGFAYTVPDPNFSSWEFAEKHCQDKYGGHLASVHDNATEAFVLSLFTDASSSMAWLKGHVQNKTLVWTDGTPVDFYKPYEGTV</sequence>
<feature type="domain" description="C-type lectin" evidence="1">
    <location>
        <begin position="35"/>
        <end position="110"/>
    </location>
</feature>
<comment type="caution">
    <text evidence="2">The sequence shown here is derived from an EMBL/GenBank/DDBJ whole genome shotgun (WGS) entry which is preliminary data.</text>
</comment>
<dbReference type="InterPro" id="IPR001304">
    <property type="entry name" value="C-type_lectin-like"/>
</dbReference>
<evidence type="ECO:0000313" key="2">
    <source>
        <dbReference type="EMBL" id="TKR62188.1"/>
    </source>
</evidence>
<dbReference type="EMBL" id="AZBU02000010">
    <property type="protein sequence ID" value="TKR62188.1"/>
    <property type="molecule type" value="Genomic_DNA"/>
</dbReference>
<evidence type="ECO:0000313" key="3">
    <source>
        <dbReference type="Proteomes" id="UP000298663"/>
    </source>
</evidence>
<dbReference type="InterPro" id="IPR050111">
    <property type="entry name" value="C-type_lectin/snaclec_domain"/>
</dbReference>
<gene>
    <name evidence="2" type="ORF">L596_026181</name>
</gene>
<dbReference type="Proteomes" id="UP000298663">
    <property type="component" value="Unassembled WGS sequence"/>
</dbReference>
<organism evidence="2 3">
    <name type="scientific">Steinernema carpocapsae</name>
    <name type="common">Entomopathogenic nematode</name>
    <dbReference type="NCBI Taxonomy" id="34508"/>
    <lineage>
        <taxon>Eukaryota</taxon>
        <taxon>Metazoa</taxon>
        <taxon>Ecdysozoa</taxon>
        <taxon>Nematoda</taxon>
        <taxon>Chromadorea</taxon>
        <taxon>Rhabditida</taxon>
        <taxon>Tylenchina</taxon>
        <taxon>Panagrolaimomorpha</taxon>
        <taxon>Strongyloidoidea</taxon>
        <taxon>Steinernematidae</taxon>
        <taxon>Steinernema</taxon>
    </lineage>
</organism>
<dbReference type="OrthoDB" id="5833759at2759"/>
<dbReference type="Gene3D" id="3.10.100.10">
    <property type="entry name" value="Mannose-Binding Protein A, subunit A"/>
    <property type="match status" value="1"/>
</dbReference>
<dbReference type="InterPro" id="IPR016187">
    <property type="entry name" value="CTDL_fold"/>
</dbReference>
<dbReference type="PROSITE" id="PS51257">
    <property type="entry name" value="PROKAR_LIPOPROTEIN"/>
    <property type="match status" value="1"/>
</dbReference>
<dbReference type="CDD" id="cd00037">
    <property type="entry name" value="CLECT"/>
    <property type="match status" value="1"/>
</dbReference>
<dbReference type="SUPFAM" id="SSF56436">
    <property type="entry name" value="C-type lectin-like"/>
    <property type="match status" value="1"/>
</dbReference>
<dbReference type="InterPro" id="IPR016186">
    <property type="entry name" value="C-type_lectin-like/link_sf"/>
</dbReference>
<keyword evidence="3" id="KW-1185">Reference proteome</keyword>
<reference evidence="2 3" key="1">
    <citation type="journal article" date="2015" name="Genome Biol.">
        <title>Comparative genomics of Steinernema reveals deeply conserved gene regulatory networks.</title>
        <authorList>
            <person name="Dillman A.R."/>
            <person name="Macchietto M."/>
            <person name="Porter C.F."/>
            <person name="Rogers A."/>
            <person name="Williams B."/>
            <person name="Antoshechkin I."/>
            <person name="Lee M.M."/>
            <person name="Goodwin Z."/>
            <person name="Lu X."/>
            <person name="Lewis E.E."/>
            <person name="Goodrich-Blair H."/>
            <person name="Stock S.P."/>
            <person name="Adams B.J."/>
            <person name="Sternberg P.W."/>
            <person name="Mortazavi A."/>
        </authorList>
    </citation>
    <scope>NUCLEOTIDE SEQUENCE [LARGE SCALE GENOMIC DNA]</scope>
    <source>
        <strain evidence="2 3">ALL</strain>
    </source>
</reference>